<dbReference type="CDD" id="cd14727">
    <property type="entry name" value="ChanN-like"/>
    <property type="match status" value="1"/>
</dbReference>
<accession>A0ABT8R5Z4</accession>
<name>A0ABT8R5Z4_9BACT</name>
<evidence type="ECO:0000313" key="3">
    <source>
        <dbReference type="Proteomes" id="UP001168528"/>
    </source>
</evidence>
<proteinExistence type="predicted"/>
<dbReference type="InterPro" id="IPR007314">
    <property type="entry name" value="Cofac_haem-bd_dom"/>
</dbReference>
<dbReference type="Gene3D" id="3.40.50.11550">
    <property type="match status" value="1"/>
</dbReference>
<dbReference type="EMBL" id="JAUKPO010000006">
    <property type="protein sequence ID" value="MDO1447071.1"/>
    <property type="molecule type" value="Genomic_DNA"/>
</dbReference>
<keyword evidence="3" id="KW-1185">Reference proteome</keyword>
<evidence type="ECO:0000259" key="1">
    <source>
        <dbReference type="Pfam" id="PF04187"/>
    </source>
</evidence>
<dbReference type="Pfam" id="PF04187">
    <property type="entry name" value="Cofac_haem_bdg"/>
    <property type="match status" value="1"/>
</dbReference>
<sequence length="291" mass="32993">MRNFILATFFLCCAFTSDKKAYQLFNQKGKLVEYEQVVTDALEADIVLFGELHNNPICHWLELQLLKDLHTKKKDKLILGAEMFEADDQVVLDEYLQKKITSRHLETESKLWNNYATDYKPLVEFALANNLPFVATNIPRRYASMVAKSDLTVLDSLGNDVKKWIAPLPIEVDLNLPGYKKMMNTGGESGMAHGHGMNMGNLAKAQAIKDATMAHFILSNWQSGQTFLHVNGSYHSDNFEGIVWYLKKQNPQLKILTIASVEQPEVTKLQDKSQNLATYVLAIPSDMTKTY</sequence>
<evidence type="ECO:0000313" key="2">
    <source>
        <dbReference type="EMBL" id="MDO1447071.1"/>
    </source>
</evidence>
<dbReference type="RefSeq" id="WP_302037875.1">
    <property type="nucleotide sequence ID" value="NZ_JAUKPO010000006.1"/>
</dbReference>
<feature type="domain" description="Haem-binding uptake Tiki superfamily ChaN" evidence="1">
    <location>
        <begin position="38"/>
        <end position="246"/>
    </location>
</feature>
<organism evidence="2 3">
    <name type="scientific">Rhodocytophaga aerolata</name>
    <dbReference type="NCBI Taxonomy" id="455078"/>
    <lineage>
        <taxon>Bacteria</taxon>
        <taxon>Pseudomonadati</taxon>
        <taxon>Bacteroidota</taxon>
        <taxon>Cytophagia</taxon>
        <taxon>Cytophagales</taxon>
        <taxon>Rhodocytophagaceae</taxon>
        <taxon>Rhodocytophaga</taxon>
    </lineage>
</organism>
<keyword evidence="2" id="KW-0449">Lipoprotein</keyword>
<comment type="caution">
    <text evidence="2">The sequence shown here is derived from an EMBL/GenBank/DDBJ whole genome shotgun (WGS) entry which is preliminary data.</text>
</comment>
<reference evidence="2" key="1">
    <citation type="submission" date="2023-07" db="EMBL/GenBank/DDBJ databases">
        <title>The genome sequence of Rhodocytophaga aerolata KACC 12507.</title>
        <authorList>
            <person name="Zhang X."/>
        </authorList>
    </citation>
    <scope>NUCLEOTIDE SEQUENCE</scope>
    <source>
        <strain evidence="2">KACC 12507</strain>
    </source>
</reference>
<dbReference type="SUPFAM" id="SSF159501">
    <property type="entry name" value="EreA/ChaN-like"/>
    <property type="match status" value="1"/>
</dbReference>
<dbReference type="Proteomes" id="UP001168528">
    <property type="component" value="Unassembled WGS sequence"/>
</dbReference>
<protein>
    <submittedName>
        <fullName evidence="2">ChaN family lipoprotein</fullName>
    </submittedName>
</protein>
<gene>
    <name evidence="2" type="ORF">Q0590_12455</name>
</gene>